<evidence type="ECO:0000256" key="2">
    <source>
        <dbReference type="ARBA" id="ARBA00022692"/>
    </source>
</evidence>
<evidence type="ECO:0000256" key="5">
    <source>
        <dbReference type="SAM" id="MobiDB-lite"/>
    </source>
</evidence>
<protein>
    <submittedName>
        <fullName evidence="7">Zinc transporter zip1</fullName>
    </submittedName>
</protein>
<dbReference type="EMBL" id="JAOAOG010000274">
    <property type="protein sequence ID" value="KAJ6233753.1"/>
    <property type="molecule type" value="Genomic_DNA"/>
</dbReference>
<evidence type="ECO:0000313" key="9">
    <source>
        <dbReference type="Proteomes" id="UP001146793"/>
    </source>
</evidence>
<dbReference type="Proteomes" id="UP001150062">
    <property type="component" value="Unassembled WGS sequence"/>
</dbReference>
<name>A0AAV7YU82_9EUKA</name>
<feature type="transmembrane region" description="Helical" evidence="6">
    <location>
        <begin position="39"/>
        <end position="57"/>
    </location>
</feature>
<comment type="subcellular location">
    <subcellularLocation>
        <location evidence="1">Membrane</location>
        <topology evidence="1">Multi-pass membrane protein</topology>
    </subcellularLocation>
</comment>
<dbReference type="GO" id="GO:0005385">
    <property type="term" value="F:zinc ion transmembrane transporter activity"/>
    <property type="evidence" value="ECO:0007669"/>
    <property type="project" value="TreeGrafter"/>
</dbReference>
<dbReference type="PANTHER" id="PTHR11040:SF140">
    <property type="entry name" value="ZRT (ZRT), IRT- (IRT-) LIKE PROTEIN TRANSPORTER"/>
    <property type="match status" value="1"/>
</dbReference>
<dbReference type="GO" id="GO:0016020">
    <property type="term" value="C:membrane"/>
    <property type="evidence" value="ECO:0007669"/>
    <property type="project" value="UniProtKB-SubCell"/>
</dbReference>
<feature type="transmembrane region" description="Helical" evidence="6">
    <location>
        <begin position="292"/>
        <end position="311"/>
    </location>
</feature>
<keyword evidence="3 6" id="KW-1133">Transmembrane helix</keyword>
<keyword evidence="10" id="KW-1185">Reference proteome</keyword>
<comment type="caution">
    <text evidence="7">The sequence shown here is derived from an EMBL/GenBank/DDBJ whole genome shotgun (WGS) entry which is preliminary data.</text>
</comment>
<evidence type="ECO:0000313" key="8">
    <source>
        <dbReference type="EMBL" id="KAJ6233753.1"/>
    </source>
</evidence>
<gene>
    <name evidence="7" type="ORF">M0812_22307</name>
    <name evidence="8" type="ORF">M0813_29613</name>
</gene>
<dbReference type="Pfam" id="PF02535">
    <property type="entry name" value="Zip"/>
    <property type="match status" value="1"/>
</dbReference>
<dbReference type="InterPro" id="IPR003689">
    <property type="entry name" value="ZIP"/>
</dbReference>
<evidence type="ECO:0000256" key="3">
    <source>
        <dbReference type="ARBA" id="ARBA00022989"/>
    </source>
</evidence>
<evidence type="ECO:0000313" key="10">
    <source>
        <dbReference type="Proteomes" id="UP001150062"/>
    </source>
</evidence>
<evidence type="ECO:0000256" key="6">
    <source>
        <dbReference type="SAM" id="Phobius"/>
    </source>
</evidence>
<keyword evidence="2 6" id="KW-0812">Transmembrane</keyword>
<evidence type="ECO:0000256" key="4">
    <source>
        <dbReference type="ARBA" id="ARBA00023136"/>
    </source>
</evidence>
<evidence type="ECO:0000313" key="7">
    <source>
        <dbReference type="EMBL" id="KAJ3433351.1"/>
    </source>
</evidence>
<dbReference type="EMBL" id="JANTQA010000047">
    <property type="protein sequence ID" value="KAJ3433351.1"/>
    <property type="molecule type" value="Genomic_DNA"/>
</dbReference>
<proteinExistence type="predicted"/>
<dbReference type="PANTHER" id="PTHR11040">
    <property type="entry name" value="ZINC/IRON TRANSPORTER"/>
    <property type="match status" value="1"/>
</dbReference>
<evidence type="ECO:0000256" key="1">
    <source>
        <dbReference type="ARBA" id="ARBA00004141"/>
    </source>
</evidence>
<reference evidence="8" key="1">
    <citation type="submission" date="2022-08" db="EMBL/GenBank/DDBJ databases">
        <title>Novel sulfate-reducing endosymbionts in the free-living metamonad Anaeramoeba.</title>
        <authorList>
            <person name="Jerlstrom-Hultqvist J."/>
            <person name="Cepicka I."/>
            <person name="Gallot-Lavallee L."/>
            <person name="Salas-Leiva D."/>
            <person name="Curtis B.A."/>
            <person name="Zahonova K."/>
            <person name="Pipaliya S."/>
            <person name="Dacks J."/>
            <person name="Roger A.J."/>
        </authorList>
    </citation>
    <scope>NUCLEOTIDE SEQUENCE</scope>
    <source>
        <strain evidence="8">Schooner1</strain>
    </source>
</reference>
<keyword evidence="4 6" id="KW-0472">Membrane</keyword>
<feature type="transmembrane region" description="Helical" evidence="6">
    <location>
        <begin position="261"/>
        <end position="280"/>
    </location>
</feature>
<accession>A0AAV7YU82</accession>
<feature type="region of interest" description="Disordered" evidence="5">
    <location>
        <begin position="110"/>
        <end position="133"/>
    </location>
</feature>
<sequence length="312" mass="33783">MNSLLLVKIIATILAFALGLIGGLLPIKLHQYSPFKVQIGEAMAGGIFLGGGLVHMLSDSQYGMFEKKIQFPFPAVLCGVGFYFTIFLEVILTPKLLKMVAKKESKKGTKLNQESSLESSTESSSQNEIINEDKHDATNERKVLVSDTKGEETLGHHHNQISEYLNSKTSSKALPIILVTALCFHAVLEGLALGACRQVNESISITIAELAHKPFASFAIGAATYRAYSPKLLVIFIFLFSLGSPLGIFLGMLAATFGSSMVSLVIISLAAGTFLFAGTLEAKEVLNGDRDWIKYIVTLMGFALMSIVAIWN</sequence>
<dbReference type="AlphaFoldDB" id="A0AAV7YU82"/>
<organism evidence="7 9">
    <name type="scientific">Anaeramoeba flamelloides</name>
    <dbReference type="NCBI Taxonomy" id="1746091"/>
    <lineage>
        <taxon>Eukaryota</taxon>
        <taxon>Metamonada</taxon>
        <taxon>Anaeramoebidae</taxon>
        <taxon>Anaeramoeba</taxon>
    </lineage>
</organism>
<feature type="transmembrane region" description="Helical" evidence="6">
    <location>
        <begin position="69"/>
        <end position="92"/>
    </location>
</feature>
<dbReference type="Proteomes" id="UP001146793">
    <property type="component" value="Unassembled WGS sequence"/>
</dbReference>
<reference evidence="7" key="2">
    <citation type="submission" date="2022-08" db="EMBL/GenBank/DDBJ databases">
        <title>Novel sulphate-reducing endosymbionts in the free-living metamonad Anaeramoeba.</title>
        <authorList>
            <person name="Jerlstrom-Hultqvist J."/>
            <person name="Cepicka I."/>
            <person name="Gallot-Lavallee L."/>
            <person name="Salas-Leiva D."/>
            <person name="Curtis B.A."/>
            <person name="Zahonova K."/>
            <person name="Pipaliya S."/>
            <person name="Dacks J."/>
            <person name="Roger A.J."/>
        </authorList>
    </citation>
    <scope>NUCLEOTIDE SEQUENCE</scope>
    <source>
        <strain evidence="7">Busselton2</strain>
    </source>
</reference>
<feature type="transmembrane region" description="Helical" evidence="6">
    <location>
        <begin position="6"/>
        <end position="27"/>
    </location>
</feature>
<feature type="transmembrane region" description="Helical" evidence="6">
    <location>
        <begin position="232"/>
        <end position="255"/>
    </location>
</feature>
<feature type="compositionally biased region" description="Low complexity" evidence="5">
    <location>
        <begin position="111"/>
        <end position="129"/>
    </location>
</feature>